<feature type="region of interest" description="Disordered" evidence="2">
    <location>
        <begin position="537"/>
        <end position="580"/>
    </location>
</feature>
<organism evidence="4 5">
    <name type="scientific">Dimargaris verticillata</name>
    <dbReference type="NCBI Taxonomy" id="2761393"/>
    <lineage>
        <taxon>Eukaryota</taxon>
        <taxon>Fungi</taxon>
        <taxon>Fungi incertae sedis</taxon>
        <taxon>Zoopagomycota</taxon>
        <taxon>Kickxellomycotina</taxon>
        <taxon>Dimargaritomycetes</taxon>
        <taxon>Dimargaritales</taxon>
        <taxon>Dimargaritaceae</taxon>
        <taxon>Dimargaris</taxon>
    </lineage>
</organism>
<dbReference type="OrthoDB" id="10264149at2759"/>
<dbReference type="EMBL" id="JANBQB010000273">
    <property type="protein sequence ID" value="KAJ1978490.1"/>
    <property type="molecule type" value="Genomic_DNA"/>
</dbReference>
<feature type="region of interest" description="Disordered" evidence="2">
    <location>
        <begin position="254"/>
        <end position="281"/>
    </location>
</feature>
<feature type="compositionally biased region" description="Polar residues" evidence="2">
    <location>
        <begin position="349"/>
        <end position="359"/>
    </location>
</feature>
<feature type="non-terminal residue" evidence="4">
    <location>
        <position position="1"/>
    </location>
</feature>
<keyword evidence="4" id="KW-0808">Transferase</keyword>
<keyword evidence="4" id="KW-0418">Kinase</keyword>
<feature type="compositionally biased region" description="Polar residues" evidence="2">
    <location>
        <begin position="471"/>
        <end position="480"/>
    </location>
</feature>
<accession>A0A9W8B2M6</accession>
<dbReference type="Pfam" id="PF19274">
    <property type="entry name" value="PI4K_N"/>
    <property type="match status" value="2"/>
</dbReference>
<feature type="region of interest" description="Disordered" evidence="2">
    <location>
        <begin position="40"/>
        <end position="77"/>
    </location>
</feature>
<evidence type="ECO:0000256" key="2">
    <source>
        <dbReference type="SAM" id="MobiDB-lite"/>
    </source>
</evidence>
<dbReference type="EC" id="2.7.1.67" evidence="4"/>
<evidence type="ECO:0000313" key="5">
    <source>
        <dbReference type="Proteomes" id="UP001151582"/>
    </source>
</evidence>
<dbReference type="SUPFAM" id="SSF48371">
    <property type="entry name" value="ARM repeat"/>
    <property type="match status" value="1"/>
</dbReference>
<evidence type="ECO:0000256" key="1">
    <source>
        <dbReference type="ARBA" id="ARBA00006209"/>
    </source>
</evidence>
<dbReference type="Proteomes" id="UP001151582">
    <property type="component" value="Unassembled WGS sequence"/>
</dbReference>
<name>A0A9W8B2M6_9FUNG</name>
<comment type="caution">
    <text evidence="4">The sequence shown here is derived from an EMBL/GenBank/DDBJ whole genome shotgun (WGS) entry which is preliminary data.</text>
</comment>
<feature type="compositionally biased region" description="Polar residues" evidence="2">
    <location>
        <begin position="539"/>
        <end position="552"/>
    </location>
</feature>
<protein>
    <submittedName>
        <fullName evidence="4">Phosphatidylinositol-4- kinase</fullName>
        <ecNumber evidence="4">2.7.1.67</ecNumber>
    </submittedName>
</protein>
<sequence length="1681" mass="187013">MDGLEFPDLHHQILHQLATTLAHRPDPLADQRISHLWNQFPPLPARSASPENDEAPGSTNRATAAPPSHEPASKPDRVSAAVLTARQQNALLAGARCALETKSSDTRRALMARLLPYLEALPYYVFPENHRWKEVSPEDRFVYEFVSYILNVAADEMHQSGASTGHEPPSKPIATAVLDGVWAYLAAHVRMVCDDDSPRVCTFVLPSLNGLLQALEDTALPFPWTWVVQVYDLAKVLLHATCLDQITQKIAAVQRGPGRRSAPPTETPNYHDRSNGTVLSNASDTGAWRYARQVLKKYQAAGTPFSSNSVVTRYLGLVRNVLVRQCVQPLTAQSHRLNLMSPRMPASIATGSDSRTASSRPADANSRAPDGSTAGESGDRGNSPRITSRGRQASVAHAAVSNLDSAVDPESHYRSKALREHLATVAKSVDDEAPTSPMGTYEDCWALLKTTVHPIGNQLTGPLADAPEPATTAQTDSSGSAPLLIKPDNEHLISSTNHSMPKLNGMPVRTEYMRAVRGLFVLSQRYWRDIVEVMRETETAQPANGPTTASTNLGPGAGSSSGLAGNDPGSPSRRSASGASGINWTAQVSQQSSPPTPTPAKWYLTPELYVLDLLPRCLHIAALACIELAHLDEPFLNATQLFLLSSLARQCPVVFIAVCDVLEVLAVHFPDYRAEILQCAIDYANYPPKNTAEVVADPAGMEKNPSEVALDDDLLGYVVQVLTRCLALHEGGDEYTLSTLHLFMNTLFSTHWEMHRAPLAHRLCRNAVLTMCDIALALNRDRITVWCVSTMLRAAKKDDVSLRRLIIERLAPAALIAPPTSFHEIIELLVHVAANRSTNVGVEQHLLRETVWQTIRYLAVHANQRPDLYNRFLIGMLQWFVDRGVDIQSTTVAVRTKGVIHAKELGVFLPVIQALLEHRDFQPHLKPTHDTVSSMRNVWFCLVIHGCLVDPSWIEEYNDALVVMAAKSPILVHESAVNYLETDLEYNSILRRSYTEQSLTSLRQTLATYLPQHAPVIRALSFAQTTFLLAVWYIETTRGRAGNCTQILRYFENTGVTSSRLVGLIEAIAEKTIQEYVQERKFQHSSAIVNEEMKSQLRALLISSCNRLERISRLSRTFTKTILISYPQALLDRQLLFTLLELVQLLWESCQAEIEDEFYPVYSFSSPVLGITLLLPDSMSYRKTLLASFMVAARDWLLLATKAAPLEMEGLLQDYLARSDNTATGFRPHVGRSLALDVGRSLYAAVSGTLSSTIIGSDSATALLETTADPDDPVASLGTSLGWSLFTVDAASGFLFRFGRHMFYQGEQHGWSSKTDQTQANHSVLEDLQGLYRRARQGEALTVDTLYPVLCQAAALAKTPSASRHDVLKLLCWLPVHVFTHDVMKAAITVWTGVIIDQPELEPVIIAELVACWTWTIRHRRGLFAERYSPRNPFCSKMSYAPSDITARHRAYKSISHAFNPHVTWILFLTARVDATQFHHPDTALLMIRFFQLTFPHVAHLNTNSLARQGRFLLVRLGLKLLEGFFASPIVEFQFRKHVYHLALAWFVTPPRWTFSGNKRSISEELRLLMDCYYRVEADLQTESTAGQHVQWIGSDHVPTARGSMAEPDNGRELQSSELPSPFTRFRLKCQKRLLLILLASEIRRMATWNSASDSSQVLKDTAPFKENMLPDDVWRQVVRE</sequence>
<evidence type="ECO:0000313" key="4">
    <source>
        <dbReference type="EMBL" id="KAJ1978490.1"/>
    </source>
</evidence>
<comment type="similarity">
    <text evidence="1">Belongs to the PI3/PI4-kinase family. Type III PI4K subfamily.</text>
</comment>
<gene>
    <name evidence="4" type="primary">STT4</name>
    <name evidence="4" type="ORF">H4R34_003183</name>
</gene>
<dbReference type="GO" id="GO:0004430">
    <property type="term" value="F:1-phosphatidylinositol 4-kinase activity"/>
    <property type="evidence" value="ECO:0007669"/>
    <property type="project" value="UniProtKB-EC"/>
</dbReference>
<dbReference type="InterPro" id="IPR016024">
    <property type="entry name" value="ARM-type_fold"/>
</dbReference>
<reference evidence="4" key="1">
    <citation type="submission" date="2022-07" db="EMBL/GenBank/DDBJ databases">
        <title>Phylogenomic reconstructions and comparative analyses of Kickxellomycotina fungi.</title>
        <authorList>
            <person name="Reynolds N.K."/>
            <person name="Stajich J.E."/>
            <person name="Barry K."/>
            <person name="Grigoriev I.V."/>
            <person name="Crous P."/>
            <person name="Smith M.E."/>
        </authorList>
    </citation>
    <scope>NUCLEOTIDE SEQUENCE</scope>
    <source>
        <strain evidence="4">RSA 567</strain>
    </source>
</reference>
<feature type="domain" description="PI4-kinase N-terminal" evidence="3">
    <location>
        <begin position="953"/>
        <end position="1222"/>
    </location>
</feature>
<evidence type="ECO:0000259" key="3">
    <source>
        <dbReference type="Pfam" id="PF19274"/>
    </source>
</evidence>
<proteinExistence type="inferred from homology"/>
<feature type="region of interest" description="Disordered" evidence="2">
    <location>
        <begin position="341"/>
        <end position="412"/>
    </location>
</feature>
<keyword evidence="5" id="KW-1185">Reference proteome</keyword>
<dbReference type="InterPro" id="IPR045495">
    <property type="entry name" value="PI4K_N"/>
</dbReference>
<feature type="compositionally biased region" description="Low complexity" evidence="2">
    <location>
        <begin position="558"/>
        <end position="580"/>
    </location>
</feature>
<feature type="domain" description="PI4-kinase N-terminal" evidence="3">
    <location>
        <begin position="1349"/>
        <end position="1652"/>
    </location>
</feature>
<feature type="region of interest" description="Disordered" evidence="2">
    <location>
        <begin position="461"/>
        <end position="485"/>
    </location>
</feature>